<evidence type="ECO:0000313" key="4">
    <source>
        <dbReference type="EMBL" id="AIW03516.1"/>
    </source>
</evidence>
<proteinExistence type="predicted"/>
<dbReference type="InterPro" id="IPR001098">
    <property type="entry name" value="DNA-dir_DNA_pol_A_palm_dom"/>
</dbReference>
<dbReference type="FunFam" id="1.10.150.20:FF:000002">
    <property type="entry name" value="DNA polymerase I"/>
    <property type="match status" value="1"/>
</dbReference>
<dbReference type="EMBL" id="KM236246">
    <property type="protein sequence ID" value="AIW03516.1"/>
    <property type="molecule type" value="Genomic_DNA"/>
</dbReference>
<keyword evidence="2" id="KW-1194">Viral DNA replication</keyword>
<dbReference type="PRINTS" id="PR00868">
    <property type="entry name" value="DNAPOLI"/>
</dbReference>
<dbReference type="Gene3D" id="3.30.70.370">
    <property type="match status" value="1"/>
</dbReference>
<gene>
    <name evidence="4" type="ORF">CPT_Moonbeam118</name>
</gene>
<dbReference type="SMART" id="SM00482">
    <property type="entry name" value="POLAc"/>
    <property type="match status" value="1"/>
</dbReference>
<protein>
    <submittedName>
        <fullName evidence="4">DNA polymerase subunit</fullName>
    </submittedName>
</protein>
<evidence type="ECO:0000313" key="5">
    <source>
        <dbReference type="Proteomes" id="UP000030207"/>
    </source>
</evidence>
<dbReference type="GO" id="GO:0006302">
    <property type="term" value="P:double-strand break repair"/>
    <property type="evidence" value="ECO:0007669"/>
    <property type="project" value="TreeGrafter"/>
</dbReference>
<evidence type="ECO:0000256" key="2">
    <source>
        <dbReference type="ARBA" id="ARBA00023109"/>
    </source>
</evidence>
<dbReference type="Pfam" id="PF00476">
    <property type="entry name" value="DNA_pol_A"/>
    <property type="match status" value="1"/>
</dbReference>
<sequence>MKRFDYQHPIKRMFITSFEGGALIQADFSSLESRVLGLAASDDEMTQAFLDGKDLHKETATFVYGVPVEEVTDDMRSMAKAVTFGLAYGETPFSFAPKNDMTVEEAEEVFNKYFRNKPRVKEYIDSTHEEVTKQGYVDCLQGFRRNLREVYSQDKSKRNGALRASVNTKIQGSGAFLTNTSVIYINRFIKQNNLRSKLILTVHDSIVADCPKEEVHTMAKVMKYVMENLPVDWLFIDWKGEKLRYPIVADIEVGVNYNDMVDYDLEEMNSFSSIAGYCKYKLDMKKVKNYRESKVIDEEKEKEMKAAIEASKPSYQAMA</sequence>
<reference evidence="4 5" key="1">
    <citation type="submission" date="2014-07" db="EMBL/GenBank/DDBJ databases">
        <title>Complete Genome of Bacillus megaterium Myophage Moonbeam.</title>
        <authorList>
            <person name="Cadungog J.N."/>
            <person name="Khatemi B.E."/>
            <person name="Hernandez A.C."/>
            <person name="Everett G.F.K."/>
        </authorList>
    </citation>
    <scope>NUCLEOTIDE SEQUENCE [LARGE SCALE GENOMIC DNA]</scope>
</reference>
<feature type="domain" description="DNA-directed DNA polymerase family A palm" evidence="3">
    <location>
        <begin position="10"/>
        <end position="214"/>
    </location>
</feature>
<dbReference type="GO" id="GO:0003887">
    <property type="term" value="F:DNA-directed DNA polymerase activity"/>
    <property type="evidence" value="ECO:0007669"/>
    <property type="project" value="InterPro"/>
</dbReference>
<dbReference type="SUPFAM" id="SSF56672">
    <property type="entry name" value="DNA/RNA polymerases"/>
    <property type="match status" value="1"/>
</dbReference>
<dbReference type="GO" id="GO:0006261">
    <property type="term" value="P:DNA-templated DNA replication"/>
    <property type="evidence" value="ECO:0007669"/>
    <property type="project" value="InterPro"/>
</dbReference>
<name>A0A0A0RSL6_9CAUD</name>
<organism evidence="4 5">
    <name type="scientific">Bacillus phage Moonbeam</name>
    <dbReference type="NCBI Taxonomy" id="1540091"/>
    <lineage>
        <taxon>Viruses</taxon>
        <taxon>Duplodnaviria</taxon>
        <taxon>Heunggongvirae</taxon>
        <taxon>Uroviricota</taxon>
        <taxon>Caudoviricetes</taxon>
        <taxon>Herelleviridae</taxon>
        <taxon>Bastillevirinae</taxon>
        <taxon>Moonbeamvirus</taxon>
        <taxon>Moonbeamvirus moonbeam</taxon>
    </lineage>
</organism>
<keyword evidence="5" id="KW-1185">Reference proteome</keyword>
<dbReference type="PANTHER" id="PTHR10133">
    <property type="entry name" value="DNA POLYMERASE I"/>
    <property type="match status" value="1"/>
</dbReference>
<evidence type="ECO:0000256" key="1">
    <source>
        <dbReference type="ARBA" id="ARBA00022705"/>
    </source>
</evidence>
<dbReference type="GO" id="GO:0039693">
    <property type="term" value="P:viral DNA genome replication"/>
    <property type="evidence" value="ECO:0007669"/>
    <property type="project" value="UniProtKB-KW"/>
</dbReference>
<evidence type="ECO:0000259" key="3">
    <source>
        <dbReference type="SMART" id="SM00482"/>
    </source>
</evidence>
<accession>A0A0A0RSL6</accession>
<dbReference type="GeneID" id="24608093"/>
<dbReference type="PANTHER" id="PTHR10133:SF27">
    <property type="entry name" value="DNA POLYMERASE NU"/>
    <property type="match status" value="1"/>
</dbReference>
<dbReference type="GO" id="GO:0003677">
    <property type="term" value="F:DNA binding"/>
    <property type="evidence" value="ECO:0007669"/>
    <property type="project" value="InterPro"/>
</dbReference>
<keyword evidence="1" id="KW-0235">DNA replication</keyword>
<dbReference type="OrthoDB" id="14842at10239"/>
<dbReference type="InterPro" id="IPR043502">
    <property type="entry name" value="DNA/RNA_pol_sf"/>
</dbReference>
<dbReference type="InterPro" id="IPR002298">
    <property type="entry name" value="DNA_polymerase_A"/>
</dbReference>
<dbReference type="KEGG" id="vg:24608093"/>
<dbReference type="RefSeq" id="YP_009151681.1">
    <property type="nucleotide sequence ID" value="NC_027374.1"/>
</dbReference>
<dbReference type="Proteomes" id="UP000030207">
    <property type="component" value="Segment"/>
</dbReference>
<dbReference type="Gene3D" id="1.10.150.20">
    <property type="entry name" value="5' to 3' exonuclease, C-terminal subdomain"/>
    <property type="match status" value="1"/>
</dbReference>